<name>A0A9P7G094_9AGAR</name>
<dbReference type="PROSITE" id="PS51767">
    <property type="entry name" value="PEPTIDASE_A1"/>
    <property type="match status" value="1"/>
</dbReference>
<feature type="chain" id="PRO_5040220496" description="Peptidase A1 domain-containing protein" evidence="1">
    <location>
        <begin position="23"/>
        <end position="136"/>
    </location>
</feature>
<protein>
    <recommendedName>
        <fullName evidence="2">Peptidase A1 domain-containing protein</fullName>
    </recommendedName>
</protein>
<dbReference type="AlphaFoldDB" id="A0A9P7G094"/>
<feature type="signal peptide" evidence="1">
    <location>
        <begin position="1"/>
        <end position="22"/>
    </location>
</feature>
<evidence type="ECO:0000259" key="2">
    <source>
        <dbReference type="PROSITE" id="PS51767"/>
    </source>
</evidence>
<comment type="caution">
    <text evidence="3">The sequence shown here is derived from an EMBL/GenBank/DDBJ whole genome shotgun (WGS) entry which is preliminary data.</text>
</comment>
<dbReference type="OrthoDB" id="660550at2759"/>
<dbReference type="InterPro" id="IPR033121">
    <property type="entry name" value="PEPTIDASE_A1"/>
</dbReference>
<dbReference type="SUPFAM" id="SSF50630">
    <property type="entry name" value="Acid proteases"/>
    <property type="match status" value="1"/>
</dbReference>
<reference evidence="3" key="2">
    <citation type="submission" date="2021-10" db="EMBL/GenBank/DDBJ databases">
        <title>Phylogenomics reveals ancestral predisposition of the termite-cultivated fungus Termitomyces towards a domesticated lifestyle.</title>
        <authorList>
            <person name="Auxier B."/>
            <person name="Grum-Grzhimaylo A."/>
            <person name="Cardenas M.E."/>
            <person name="Lodge J.D."/>
            <person name="Laessoe T."/>
            <person name="Pedersen O."/>
            <person name="Smith M.E."/>
            <person name="Kuyper T.W."/>
            <person name="Franco-Molano E.A."/>
            <person name="Baroni T.J."/>
            <person name="Aanen D.K."/>
        </authorList>
    </citation>
    <scope>NUCLEOTIDE SEQUENCE</scope>
    <source>
        <strain evidence="3">D49</strain>
    </source>
</reference>
<evidence type="ECO:0000313" key="3">
    <source>
        <dbReference type="EMBL" id="KAG5638392.1"/>
    </source>
</evidence>
<sequence length="136" mass="14775">MPIRPFLTSGTTLLLLASNAYNAYVKATGAVLDNNTGLLRITSANFAKLQSLFFTTNGVTYEFTANAQLWPRSLNTYIGGTTGNIYLIVNNLGTPSGQGLDFINGYAFLERFYSVFDTANKRVGFATTPYTTATTN</sequence>
<dbReference type="Pfam" id="PF00026">
    <property type="entry name" value="Asp"/>
    <property type="match status" value="1"/>
</dbReference>
<accession>A0A9P7G094</accession>
<evidence type="ECO:0000313" key="4">
    <source>
        <dbReference type="Proteomes" id="UP000717328"/>
    </source>
</evidence>
<reference evidence="3" key="1">
    <citation type="submission" date="2021-02" db="EMBL/GenBank/DDBJ databases">
        <authorList>
            <person name="Nieuwenhuis M."/>
            <person name="Van De Peppel L.J.J."/>
        </authorList>
    </citation>
    <scope>NUCLEOTIDE SEQUENCE</scope>
    <source>
        <strain evidence="3">D49</strain>
    </source>
</reference>
<keyword evidence="1" id="KW-0732">Signal</keyword>
<keyword evidence="4" id="KW-1185">Reference proteome</keyword>
<organism evidence="3 4">
    <name type="scientific">Sphagnurus paluster</name>
    <dbReference type="NCBI Taxonomy" id="117069"/>
    <lineage>
        <taxon>Eukaryota</taxon>
        <taxon>Fungi</taxon>
        <taxon>Dikarya</taxon>
        <taxon>Basidiomycota</taxon>
        <taxon>Agaricomycotina</taxon>
        <taxon>Agaricomycetes</taxon>
        <taxon>Agaricomycetidae</taxon>
        <taxon>Agaricales</taxon>
        <taxon>Tricholomatineae</taxon>
        <taxon>Lyophyllaceae</taxon>
        <taxon>Sphagnurus</taxon>
    </lineage>
</organism>
<gene>
    <name evidence="3" type="ORF">H0H81_000288</name>
</gene>
<dbReference type="Proteomes" id="UP000717328">
    <property type="component" value="Unassembled WGS sequence"/>
</dbReference>
<proteinExistence type="predicted"/>
<evidence type="ECO:0000256" key="1">
    <source>
        <dbReference type="SAM" id="SignalP"/>
    </source>
</evidence>
<dbReference type="EMBL" id="JABCKI010005765">
    <property type="protein sequence ID" value="KAG5638392.1"/>
    <property type="molecule type" value="Genomic_DNA"/>
</dbReference>
<dbReference type="InterPro" id="IPR021109">
    <property type="entry name" value="Peptidase_aspartic_dom_sf"/>
</dbReference>
<feature type="domain" description="Peptidase A1" evidence="2">
    <location>
        <begin position="1"/>
        <end position="126"/>
    </location>
</feature>
<dbReference type="Gene3D" id="2.40.70.10">
    <property type="entry name" value="Acid Proteases"/>
    <property type="match status" value="1"/>
</dbReference>